<reference evidence="1 2" key="1">
    <citation type="journal article" date="2015" name="Microbes Environ.">
        <title>Distribution and evolution of nitrogen fixation genes in the phylum bacteroidetes.</title>
        <authorList>
            <person name="Inoue J."/>
            <person name="Oshima K."/>
            <person name="Suda W."/>
            <person name="Sakamoto M."/>
            <person name="Iino T."/>
            <person name="Noda S."/>
            <person name="Hongoh Y."/>
            <person name="Hattori M."/>
            <person name="Ohkuma M."/>
        </authorList>
    </citation>
    <scope>NUCLEOTIDE SEQUENCE [LARGE SCALE GENOMIC DNA]</scope>
    <source>
        <strain evidence="1 2">JCM 15093</strain>
    </source>
</reference>
<keyword evidence="1" id="KW-0119">Carbohydrate metabolism</keyword>
<evidence type="ECO:0000313" key="1">
    <source>
        <dbReference type="EMBL" id="GAK35114.1"/>
    </source>
</evidence>
<dbReference type="Proteomes" id="UP000027601">
    <property type="component" value="Unassembled WGS sequence"/>
</dbReference>
<dbReference type="Gene3D" id="2.60.120.560">
    <property type="entry name" value="Exo-inulinase, domain 1"/>
    <property type="match status" value="1"/>
</dbReference>
<dbReference type="GO" id="GO:0004553">
    <property type="term" value="F:hydrolase activity, hydrolyzing O-glycosyl compounds"/>
    <property type="evidence" value="ECO:0007669"/>
    <property type="project" value="UniProtKB-ARBA"/>
</dbReference>
<dbReference type="AlphaFoldDB" id="A0A069D4N5"/>
<organism evidence="1 2">
    <name type="scientific">Bacteroides graminisolvens DSM 19988 = JCM 15093</name>
    <dbReference type="NCBI Taxonomy" id="1121097"/>
    <lineage>
        <taxon>Bacteria</taxon>
        <taxon>Pseudomonadati</taxon>
        <taxon>Bacteroidota</taxon>
        <taxon>Bacteroidia</taxon>
        <taxon>Bacteroidales</taxon>
        <taxon>Bacteroidaceae</taxon>
        <taxon>Bacteroides</taxon>
    </lineage>
</organism>
<keyword evidence="1" id="KW-0858">Xylan degradation</keyword>
<keyword evidence="1" id="KW-0624">Polysaccharide degradation</keyword>
<keyword evidence="2" id="KW-1185">Reference proteome</keyword>
<name>A0A069D4N5_9BACE</name>
<evidence type="ECO:0000313" key="2">
    <source>
        <dbReference type="Proteomes" id="UP000027601"/>
    </source>
</evidence>
<sequence length="468" mass="53886">MRNDKADDILMTPGQPNILRGPNGFEWWLVYMANKNNDQRGQYINRVQFFDKTMYVDGITGPQTAGYHPTPSLPTFSMNMETTSFGVLKQLKPSNAYLFETAIKTTRNAGVVAWWQDENHYARVGLDAGSQCWYLQTCMGGSKSTQTFPLPTDFRWGVYHHFRVERNMGILKVWLDEIPTPQKHLFSDIIPALTPGVPGVFDESGNATFEGVTYTIGFDDEEVALPAEREILKGELLCQYELSFQLSGLSEQSVSGSYPIYVDKDNYVKAFFNGSTRMFEVTAVKKGQSLWHKKYSLSCIQTVYPDVKYTDFIEKNYRFSSPCLIDTLYLNRHDADHKSTFVDDMFSLFTIEYLQEGKWLPIKNQLVEIAAHPAFNRLSVEPVKAEGIRFTNKNAEDIQRHIYKLRVHQQFKDSYNFRAVRRNDKLYLFVDGKEIDEIEIQYPASRIGLCTGKTPVTYNGILYYHIEK</sequence>
<dbReference type="STRING" id="1121097.GCA_000428125_00358"/>
<dbReference type="GO" id="GO:0045493">
    <property type="term" value="P:xylan catabolic process"/>
    <property type="evidence" value="ECO:0007669"/>
    <property type="project" value="UniProtKB-KW"/>
</dbReference>
<accession>A0A069D4N5</accession>
<dbReference type="eggNOG" id="COG3507">
    <property type="taxonomic scope" value="Bacteria"/>
</dbReference>
<dbReference type="InterPro" id="IPR013320">
    <property type="entry name" value="ConA-like_dom_sf"/>
</dbReference>
<keyword evidence="1" id="KW-0326">Glycosidase</keyword>
<dbReference type="RefSeq" id="WP_226992417.1">
    <property type="nucleotide sequence ID" value="NZ_BAJS01000001.1"/>
</dbReference>
<dbReference type="SUPFAM" id="SSF49899">
    <property type="entry name" value="Concanavalin A-like lectins/glucanases"/>
    <property type="match status" value="1"/>
</dbReference>
<proteinExistence type="predicted"/>
<keyword evidence="1" id="KW-0378">Hydrolase</keyword>
<protein>
    <submittedName>
        <fullName evidence="1">Endo-1,4-beta-xylanase D</fullName>
    </submittedName>
</protein>
<comment type="caution">
    <text evidence="1">The sequence shown here is derived from an EMBL/GenBank/DDBJ whole genome shotgun (WGS) entry which is preliminary data.</text>
</comment>
<dbReference type="EMBL" id="BAJS01000001">
    <property type="protein sequence ID" value="GAK35114.1"/>
    <property type="molecule type" value="Genomic_DNA"/>
</dbReference>
<gene>
    <name evidence="1" type="ORF">JCM15093_190</name>
</gene>